<organism evidence="2">
    <name type="scientific">marine metagenome</name>
    <dbReference type="NCBI Taxonomy" id="408172"/>
    <lineage>
        <taxon>unclassified sequences</taxon>
        <taxon>metagenomes</taxon>
        <taxon>ecological metagenomes</taxon>
    </lineage>
</organism>
<name>A0A382ZCQ9_9ZZZZ</name>
<reference evidence="2" key="1">
    <citation type="submission" date="2018-05" db="EMBL/GenBank/DDBJ databases">
        <authorList>
            <person name="Lanie J.A."/>
            <person name="Ng W.-L."/>
            <person name="Kazmierczak K.M."/>
            <person name="Andrzejewski T.M."/>
            <person name="Davidsen T.M."/>
            <person name="Wayne K.J."/>
            <person name="Tettelin H."/>
            <person name="Glass J.I."/>
            <person name="Rusch D."/>
            <person name="Podicherti R."/>
            <person name="Tsui H.-C.T."/>
            <person name="Winkler M.E."/>
        </authorList>
    </citation>
    <scope>NUCLEOTIDE SEQUENCE</scope>
</reference>
<gene>
    <name evidence="2" type="ORF">METZ01_LOCUS445739</name>
</gene>
<dbReference type="InterPro" id="IPR025293">
    <property type="entry name" value="YfiR/HmsC-like"/>
</dbReference>
<evidence type="ECO:0000313" key="2">
    <source>
        <dbReference type="EMBL" id="SVD92885.1"/>
    </source>
</evidence>
<feature type="non-terminal residue" evidence="2">
    <location>
        <position position="1"/>
    </location>
</feature>
<accession>A0A382ZCQ9</accession>
<feature type="region of interest" description="Disordered" evidence="1">
    <location>
        <begin position="157"/>
        <end position="195"/>
    </location>
</feature>
<dbReference type="AlphaFoldDB" id="A0A382ZCQ9"/>
<evidence type="ECO:0000256" key="1">
    <source>
        <dbReference type="SAM" id="MobiDB-lite"/>
    </source>
</evidence>
<dbReference type="EMBL" id="UINC01182588">
    <property type="protein sequence ID" value="SVD92885.1"/>
    <property type="molecule type" value="Genomic_DNA"/>
</dbReference>
<sequence>DFPAKDGSLRMAVYGEDPHGTVQAFKIAISTLDLKADGRPIEITHFPQVQDPASISDKALRPYNLFFFLRSEKDRWLGLLPFIFNRSALLVSEIPGFAYMGGEVEFSLTGGGYGRLKMLVNLPILRERGLDLSSRLLALRNAVEPVESKTAEERLRLFQGLKKSPEPDSSEPVSPRSTAPGPTNRKKIQTSGTRG</sequence>
<protein>
    <submittedName>
        <fullName evidence="2">Uncharacterized protein</fullName>
    </submittedName>
</protein>
<dbReference type="Pfam" id="PF13689">
    <property type="entry name" value="DUF4154"/>
    <property type="match status" value="1"/>
</dbReference>
<proteinExistence type="predicted"/>